<dbReference type="PANTHER" id="PTHR12224:SF0">
    <property type="entry name" value="BETA-1,4-MANNOSYL-GLYCOPROTEIN 4-BETA-N-ACETYLGLUCOSAMINYLTRANSFERASE"/>
    <property type="match status" value="1"/>
</dbReference>
<dbReference type="GO" id="GO:0016020">
    <property type="term" value="C:membrane"/>
    <property type="evidence" value="ECO:0007669"/>
    <property type="project" value="InterPro"/>
</dbReference>
<dbReference type="EMBL" id="JAUIQD010000001">
    <property type="protein sequence ID" value="KAK3362210.1"/>
    <property type="molecule type" value="Genomic_DNA"/>
</dbReference>
<evidence type="ECO:0000313" key="2">
    <source>
        <dbReference type="Proteomes" id="UP001275084"/>
    </source>
</evidence>
<dbReference type="InterPro" id="IPR006813">
    <property type="entry name" value="Glyco_trans_17"/>
</dbReference>
<accession>A0AAJ0HSS7</accession>
<evidence type="ECO:0000313" key="1">
    <source>
        <dbReference type="EMBL" id="KAK3362210.1"/>
    </source>
</evidence>
<keyword evidence="2" id="KW-1185">Reference proteome</keyword>
<organism evidence="1 2">
    <name type="scientific">Lasiosphaeria hispida</name>
    <dbReference type="NCBI Taxonomy" id="260671"/>
    <lineage>
        <taxon>Eukaryota</taxon>
        <taxon>Fungi</taxon>
        <taxon>Dikarya</taxon>
        <taxon>Ascomycota</taxon>
        <taxon>Pezizomycotina</taxon>
        <taxon>Sordariomycetes</taxon>
        <taxon>Sordariomycetidae</taxon>
        <taxon>Sordariales</taxon>
        <taxon>Lasiosphaeriaceae</taxon>
        <taxon>Lasiosphaeria</taxon>
    </lineage>
</organism>
<reference evidence="1" key="2">
    <citation type="submission" date="2023-06" db="EMBL/GenBank/DDBJ databases">
        <authorList>
            <consortium name="Lawrence Berkeley National Laboratory"/>
            <person name="Haridas S."/>
            <person name="Hensen N."/>
            <person name="Bonometti L."/>
            <person name="Westerberg I."/>
            <person name="Brannstrom I.O."/>
            <person name="Guillou S."/>
            <person name="Cros-Aarteil S."/>
            <person name="Calhoun S."/>
            <person name="Kuo A."/>
            <person name="Mondo S."/>
            <person name="Pangilinan J."/>
            <person name="Riley R."/>
            <person name="Labutti K."/>
            <person name="Andreopoulos B."/>
            <person name="Lipzen A."/>
            <person name="Chen C."/>
            <person name="Yanf M."/>
            <person name="Daum C."/>
            <person name="Ng V."/>
            <person name="Clum A."/>
            <person name="Steindorff A."/>
            <person name="Ohm R."/>
            <person name="Martin F."/>
            <person name="Silar P."/>
            <person name="Natvig D."/>
            <person name="Lalanne C."/>
            <person name="Gautier V."/>
            <person name="Ament-Velasquez S.L."/>
            <person name="Kruys A."/>
            <person name="Hutchinson M.I."/>
            <person name="Powell A.J."/>
            <person name="Barry K."/>
            <person name="Miller A.N."/>
            <person name="Grigoriev I.V."/>
            <person name="Debuchy R."/>
            <person name="Gladieux P."/>
            <person name="Thoren M.H."/>
            <person name="Johannesson H."/>
        </authorList>
    </citation>
    <scope>NUCLEOTIDE SEQUENCE</scope>
    <source>
        <strain evidence="1">CBS 955.72</strain>
    </source>
</reference>
<dbReference type="GO" id="GO:0003830">
    <property type="term" value="F:beta-1,4-mannosylglycoprotein 4-beta-N-acetylglucosaminyltransferase activity"/>
    <property type="evidence" value="ECO:0007669"/>
    <property type="project" value="InterPro"/>
</dbReference>
<gene>
    <name evidence="1" type="ORF">B0T25DRAFT_78</name>
</gene>
<dbReference type="AlphaFoldDB" id="A0AAJ0HSS7"/>
<dbReference type="Proteomes" id="UP001275084">
    <property type="component" value="Unassembled WGS sequence"/>
</dbReference>
<dbReference type="GO" id="GO:0006044">
    <property type="term" value="P:N-acetylglucosamine metabolic process"/>
    <property type="evidence" value="ECO:0007669"/>
    <property type="project" value="TreeGrafter"/>
</dbReference>
<dbReference type="PANTHER" id="PTHR12224">
    <property type="entry name" value="BETA-1,4-MANNOSYL-GLYCOPROTEIN BETA-1,4-N-ACETYLGLUCOSAMINYL-TRANSFERASE"/>
    <property type="match status" value="1"/>
</dbReference>
<sequence>MAIPRVSKWAKLAFAAIAVWGLFHLTTRGSNIHALSASEITWSPKYDRHDICRTYGWRRYNKSPNEPPRKVYDLVMVSTELDWLEIHLNSTFDAVDYFVLMEGRKTFTGLEKPLTLKGNMDRFGAYESKIIYHEMEYPLDFEPQTVWDIEDLQRNSMLTQVFPRLEGAQTPQLGDVIVVTDVDEIPRPSTLIVLRECHFPRRLTLRSKYYTYSFQNLHRGEEWPHPQATYYQGDRTVKPNDLRMGLGFFLTLWWDKADLWNAGWHCSSCFSTIEELLLKLQSFSQTHLNAHDFRNKTHIVEHVRAGKDIWDRESEIYDRVENNSDIPRFLLNNQDKYKYTLNRDGKSAGFSDFEDQASRNKE</sequence>
<dbReference type="Pfam" id="PF04724">
    <property type="entry name" value="Glyco_transf_17"/>
    <property type="match status" value="1"/>
</dbReference>
<proteinExistence type="predicted"/>
<name>A0AAJ0HSS7_9PEZI</name>
<reference evidence="1" key="1">
    <citation type="journal article" date="2023" name="Mol. Phylogenet. Evol.">
        <title>Genome-scale phylogeny and comparative genomics of the fungal order Sordariales.</title>
        <authorList>
            <person name="Hensen N."/>
            <person name="Bonometti L."/>
            <person name="Westerberg I."/>
            <person name="Brannstrom I.O."/>
            <person name="Guillou S."/>
            <person name="Cros-Aarteil S."/>
            <person name="Calhoun S."/>
            <person name="Haridas S."/>
            <person name="Kuo A."/>
            <person name="Mondo S."/>
            <person name="Pangilinan J."/>
            <person name="Riley R."/>
            <person name="LaButti K."/>
            <person name="Andreopoulos B."/>
            <person name="Lipzen A."/>
            <person name="Chen C."/>
            <person name="Yan M."/>
            <person name="Daum C."/>
            <person name="Ng V."/>
            <person name="Clum A."/>
            <person name="Steindorff A."/>
            <person name="Ohm R.A."/>
            <person name="Martin F."/>
            <person name="Silar P."/>
            <person name="Natvig D.O."/>
            <person name="Lalanne C."/>
            <person name="Gautier V."/>
            <person name="Ament-Velasquez S.L."/>
            <person name="Kruys A."/>
            <person name="Hutchinson M.I."/>
            <person name="Powell A.J."/>
            <person name="Barry K."/>
            <person name="Miller A.N."/>
            <person name="Grigoriev I.V."/>
            <person name="Debuchy R."/>
            <person name="Gladieux P."/>
            <person name="Hiltunen Thoren M."/>
            <person name="Johannesson H."/>
        </authorList>
    </citation>
    <scope>NUCLEOTIDE SEQUENCE</scope>
    <source>
        <strain evidence="1">CBS 955.72</strain>
    </source>
</reference>
<comment type="caution">
    <text evidence="1">The sequence shown here is derived from an EMBL/GenBank/DDBJ whole genome shotgun (WGS) entry which is preliminary data.</text>
</comment>
<protein>
    <submittedName>
        <fullName evidence="1">Glycosyltransferase family 17 protein</fullName>
    </submittedName>
</protein>